<dbReference type="Proteomes" id="UP000053732">
    <property type="component" value="Unassembled WGS sequence"/>
</dbReference>
<feature type="compositionally biased region" description="Low complexity" evidence="1">
    <location>
        <begin position="394"/>
        <end position="410"/>
    </location>
</feature>
<evidence type="ECO:0000256" key="1">
    <source>
        <dbReference type="SAM" id="MobiDB-lite"/>
    </source>
</evidence>
<accession>A0A0G4P3L9</accession>
<gene>
    <name evidence="2" type="ORF">PCAMFM013_S005g000104</name>
</gene>
<sequence>MADILVIPVPNPWIGYPKEYTHEPGELISAYSSDFLGSSDDFDKQLPSSPTDWYSVFYPSISNSPLDFHLLHHPSPSLQTQQRPREPSKTMLNQRRLPGHPMSLMEDRRYTPLRVEGPRTSAYSPSVSPFTTQLDLNSALSSNGSTYCESDLDSLDHCEDPFITRTVETHAGLVHPAPRSNMFTVAGNPFRLGTEEMPSLSLSGVPDTPRDEQDFSNSQFNVPNSEIANYPVSSPLNHYPHNPHLAPSSITRPNSRPGNWDGYLTWSGCAPSNDGDIWFPTRDPSGSSGDGGWQTHNGYGAPWPVSDAYNSPNECNQLAPRIYGPSHGLPMPSFGSMPMTLASSVPTGPMSHISHSPVCAPYVPSIEAPRYQPEPHPMSLAKPQTISADTEFGSPDQKSTKSLSSSFSASTNEEGRSPQQSGEDQTSIEAGLHYTDERNTFLIDCKRRGLSYKDIKRVGGFKEAESTLRGRYRTLTKAKEQRVRKPKWQDKDIRLLCQAVTIHAETHDAYSSLTNVSINMNEPPKVSWKKVAEHIWANGGSYHFGNATCKKKWCEIHNITL</sequence>
<feature type="compositionally biased region" description="Polar residues" evidence="1">
    <location>
        <begin position="417"/>
        <end position="428"/>
    </location>
</feature>
<evidence type="ECO:0000313" key="2">
    <source>
        <dbReference type="EMBL" id="CRL20940.1"/>
    </source>
</evidence>
<dbReference type="EMBL" id="HG793138">
    <property type="protein sequence ID" value="CRL20940.1"/>
    <property type="molecule type" value="Genomic_DNA"/>
</dbReference>
<feature type="compositionally biased region" description="Polar residues" evidence="1">
    <location>
        <begin position="215"/>
        <end position="227"/>
    </location>
</feature>
<dbReference type="STRING" id="1429867.A0A0G4P3L9"/>
<feature type="region of interest" description="Disordered" evidence="1">
    <location>
        <begin position="388"/>
        <end position="432"/>
    </location>
</feature>
<name>A0A0G4P3L9_PENC3</name>
<dbReference type="AlphaFoldDB" id="A0A0G4P3L9"/>
<proteinExistence type="predicted"/>
<organism evidence="2 3">
    <name type="scientific">Penicillium camemberti (strain FM 013)</name>
    <dbReference type="NCBI Taxonomy" id="1429867"/>
    <lineage>
        <taxon>Eukaryota</taxon>
        <taxon>Fungi</taxon>
        <taxon>Dikarya</taxon>
        <taxon>Ascomycota</taxon>
        <taxon>Pezizomycotina</taxon>
        <taxon>Eurotiomycetes</taxon>
        <taxon>Eurotiomycetidae</taxon>
        <taxon>Eurotiales</taxon>
        <taxon>Aspergillaceae</taxon>
        <taxon>Penicillium</taxon>
    </lineage>
</organism>
<reference evidence="2 3" key="1">
    <citation type="journal article" date="2014" name="Nat. Commun.">
        <title>Multiple recent horizontal transfers of a large genomic region in cheese making fungi.</title>
        <authorList>
            <person name="Cheeseman K."/>
            <person name="Ropars J."/>
            <person name="Renault P."/>
            <person name="Dupont J."/>
            <person name="Gouzy J."/>
            <person name="Branca A."/>
            <person name="Abraham A.L."/>
            <person name="Ceppi M."/>
            <person name="Conseiller E."/>
            <person name="Debuchy R."/>
            <person name="Malagnac F."/>
            <person name="Goarin A."/>
            <person name="Silar P."/>
            <person name="Lacoste S."/>
            <person name="Sallet E."/>
            <person name="Bensimon A."/>
            <person name="Giraud T."/>
            <person name="Brygoo Y."/>
        </authorList>
    </citation>
    <scope>NUCLEOTIDE SEQUENCE [LARGE SCALE GENOMIC DNA]</scope>
    <source>
        <strain evidence="3">FM 013</strain>
    </source>
</reference>
<keyword evidence="3" id="KW-1185">Reference proteome</keyword>
<protein>
    <submittedName>
        <fullName evidence="2">Str. FM013</fullName>
    </submittedName>
</protein>
<feature type="region of interest" description="Disordered" evidence="1">
    <location>
        <begin position="74"/>
        <end position="99"/>
    </location>
</feature>
<evidence type="ECO:0000313" key="3">
    <source>
        <dbReference type="Proteomes" id="UP000053732"/>
    </source>
</evidence>
<feature type="region of interest" description="Disordered" evidence="1">
    <location>
        <begin position="198"/>
        <end position="227"/>
    </location>
</feature>